<feature type="region of interest" description="Disordered" evidence="1">
    <location>
        <begin position="1"/>
        <end position="37"/>
    </location>
</feature>
<keyword evidence="2" id="KW-0472">Membrane</keyword>
<keyword evidence="2" id="KW-0812">Transmembrane</keyword>
<dbReference type="Proteomes" id="UP000536835">
    <property type="component" value="Unassembled WGS sequence"/>
</dbReference>
<feature type="transmembrane region" description="Helical" evidence="2">
    <location>
        <begin position="44"/>
        <end position="66"/>
    </location>
</feature>
<proteinExistence type="predicted"/>
<sequence>MADTDTNTTMVADTPDDYGREGLPTGEHHQPTEAEEKARNKRNIAIALSVVGFVVLIYLTTFFRLAENLKGAAG</sequence>
<protein>
    <submittedName>
        <fullName evidence="3">Protoheme IX farnesyltransferase</fullName>
    </submittedName>
</protein>
<gene>
    <name evidence="3" type="ORF">HK107_11790</name>
</gene>
<evidence type="ECO:0000256" key="1">
    <source>
        <dbReference type="SAM" id="MobiDB-lite"/>
    </source>
</evidence>
<evidence type="ECO:0000313" key="3">
    <source>
        <dbReference type="EMBL" id="NNU17002.1"/>
    </source>
</evidence>
<dbReference type="EMBL" id="JABFCX010000003">
    <property type="protein sequence ID" value="NNU17002.1"/>
    <property type="molecule type" value="Genomic_DNA"/>
</dbReference>
<dbReference type="GO" id="GO:0016740">
    <property type="term" value="F:transferase activity"/>
    <property type="evidence" value="ECO:0007669"/>
    <property type="project" value="UniProtKB-KW"/>
</dbReference>
<reference evidence="3 4" key="1">
    <citation type="submission" date="2020-05" db="EMBL/GenBank/DDBJ databases">
        <title>Parvularcula mediterraneae sp. nov., isolated from polypropylene straw from shallow seawater of the seashore of Laganas in Zakynthos island, Greece.</title>
        <authorList>
            <person name="Szabo I."/>
            <person name="Al-Omari J."/>
            <person name="Rado J."/>
            <person name="Szerdahelyi G.S."/>
        </authorList>
    </citation>
    <scope>NUCLEOTIDE SEQUENCE [LARGE SCALE GENOMIC DNA]</scope>
    <source>
        <strain evidence="3 4">ZS-1/3</strain>
    </source>
</reference>
<keyword evidence="2" id="KW-1133">Transmembrane helix</keyword>
<name>A0A7Y3W649_9PROT</name>
<evidence type="ECO:0000313" key="4">
    <source>
        <dbReference type="Proteomes" id="UP000536835"/>
    </source>
</evidence>
<keyword evidence="4" id="KW-1185">Reference proteome</keyword>
<feature type="compositionally biased region" description="Basic and acidic residues" evidence="1">
    <location>
        <begin position="26"/>
        <end position="37"/>
    </location>
</feature>
<organism evidence="3 4">
    <name type="scientific">Parvularcula mediterranea</name>
    <dbReference type="NCBI Taxonomy" id="2732508"/>
    <lineage>
        <taxon>Bacteria</taxon>
        <taxon>Pseudomonadati</taxon>
        <taxon>Pseudomonadota</taxon>
        <taxon>Alphaproteobacteria</taxon>
        <taxon>Parvularculales</taxon>
        <taxon>Parvularculaceae</taxon>
        <taxon>Parvularcula</taxon>
    </lineage>
</organism>
<feature type="compositionally biased region" description="Polar residues" evidence="1">
    <location>
        <begin position="1"/>
        <end position="11"/>
    </location>
</feature>
<comment type="caution">
    <text evidence="3">The sequence shown here is derived from an EMBL/GenBank/DDBJ whole genome shotgun (WGS) entry which is preliminary data.</text>
</comment>
<dbReference type="RefSeq" id="WP_173198890.1">
    <property type="nucleotide sequence ID" value="NZ_JABFCX010000003.1"/>
</dbReference>
<evidence type="ECO:0000256" key="2">
    <source>
        <dbReference type="SAM" id="Phobius"/>
    </source>
</evidence>
<dbReference type="AlphaFoldDB" id="A0A7Y3W649"/>
<keyword evidence="3" id="KW-0808">Transferase</keyword>
<accession>A0A7Y3W649</accession>